<feature type="transmembrane region" description="Helical" evidence="6">
    <location>
        <begin position="118"/>
        <end position="141"/>
    </location>
</feature>
<reference evidence="8 9" key="1">
    <citation type="submission" date="2016-04" db="EMBL/GenBank/DDBJ databases">
        <title>ATOL: Assembling a taxonomically balanced genome-scale reconstruction of the evolutionary history of the Enterobacteriaceae.</title>
        <authorList>
            <person name="Plunkett G.III."/>
            <person name="Neeno-Eckwall E.C."/>
            <person name="Glasner J.D."/>
            <person name="Perna N.T."/>
        </authorList>
    </citation>
    <scope>NUCLEOTIDE SEQUENCE [LARGE SCALE GENOMIC DNA]</scope>
    <source>
        <strain evidence="8 9">ATCC 12841</strain>
    </source>
</reference>
<feature type="transmembrane region" description="Helical" evidence="6">
    <location>
        <begin position="153"/>
        <end position="175"/>
    </location>
</feature>
<proteinExistence type="predicted"/>
<feature type="transmembrane region" description="Helical" evidence="6">
    <location>
        <begin position="220"/>
        <end position="240"/>
    </location>
</feature>
<evidence type="ECO:0000256" key="1">
    <source>
        <dbReference type="ARBA" id="ARBA00004651"/>
    </source>
</evidence>
<evidence type="ECO:0000256" key="4">
    <source>
        <dbReference type="ARBA" id="ARBA00022989"/>
    </source>
</evidence>
<accession>A0AA91IRH8</accession>
<organism evidence="8 9">
    <name type="scientific">Obesumbacterium proteus ATCC 12841</name>
    <dbReference type="NCBI Taxonomy" id="1354268"/>
    <lineage>
        <taxon>Bacteria</taxon>
        <taxon>Pseudomonadati</taxon>
        <taxon>Pseudomonadota</taxon>
        <taxon>Gammaproteobacteria</taxon>
        <taxon>Enterobacterales</taxon>
        <taxon>Hafniaceae</taxon>
        <taxon>Obesumbacterium</taxon>
    </lineage>
</organism>
<dbReference type="Gene3D" id="3.30.450.20">
    <property type="entry name" value="PAS domain"/>
    <property type="match status" value="1"/>
</dbReference>
<feature type="domain" description="MASE1" evidence="7">
    <location>
        <begin position="16"/>
        <end position="299"/>
    </location>
</feature>
<sequence>MKPYFPMWLQQSFILLLWGLIFYLAGLTSLRFDDPESSIAIIWFPAGIAVAAFLSARWRDYPALIIIFTLANVLLDEEWKSPLTFAISVLYSFLSIPSTVIIAWVVRRFARLNDDLHIILVWIMATLVISALDSFVVGGGFAFVHDEPFIELFWQGFVADITGIFFATPIVMGFINKNAAYSASNRVSKTIGFTLWLVLCATAGVVFGHELPWVAKHATALYFGLACLPIAIVMMICIFWGNLGGSVALLTLGAIVIYFTDQHQGPFFQKSLTYTESLFLALSYLSATTLLVVFIRVVRRSTRNHDPETGRIVGNGVFYRLNASSGAFVWENDLALLLGHLEPGAFDLVDDVLQRVHPRDREKLRTHWLSCSQDKRGSMIFRIQALNGQWVTLVDKGSMRLVSDGEDIIVGNWQASRYHLALYTRVR</sequence>
<evidence type="ECO:0000256" key="2">
    <source>
        <dbReference type="ARBA" id="ARBA00022475"/>
    </source>
</evidence>
<dbReference type="EMBL" id="LXEX01000005">
    <property type="protein sequence ID" value="OAT60820.1"/>
    <property type="molecule type" value="Genomic_DNA"/>
</dbReference>
<protein>
    <submittedName>
        <fullName evidence="8">Transmembrane protein</fullName>
    </submittedName>
</protein>
<evidence type="ECO:0000313" key="9">
    <source>
        <dbReference type="Proteomes" id="UP000078431"/>
    </source>
</evidence>
<dbReference type="AlphaFoldDB" id="A0AA91IRH8"/>
<keyword evidence="5 6" id="KW-0472">Membrane</keyword>
<keyword evidence="4 6" id="KW-1133">Transmembrane helix</keyword>
<keyword evidence="3 6" id="KW-0812">Transmembrane</keyword>
<gene>
    <name evidence="8" type="ORF">M993_00294</name>
</gene>
<dbReference type="GO" id="GO:0005886">
    <property type="term" value="C:plasma membrane"/>
    <property type="evidence" value="ECO:0007669"/>
    <property type="project" value="UniProtKB-SubCell"/>
</dbReference>
<dbReference type="Pfam" id="PF05231">
    <property type="entry name" value="MASE1"/>
    <property type="match status" value="1"/>
</dbReference>
<comment type="caution">
    <text evidence="8">The sequence shown here is derived from an EMBL/GenBank/DDBJ whole genome shotgun (WGS) entry which is preliminary data.</text>
</comment>
<feature type="transmembrane region" description="Helical" evidence="6">
    <location>
        <begin position="85"/>
        <end position="106"/>
    </location>
</feature>
<evidence type="ECO:0000259" key="7">
    <source>
        <dbReference type="Pfam" id="PF05231"/>
    </source>
</evidence>
<dbReference type="RefSeq" id="WP_061553821.1">
    <property type="nucleotide sequence ID" value="NZ_LXEX01000005.1"/>
</dbReference>
<evidence type="ECO:0000313" key="8">
    <source>
        <dbReference type="EMBL" id="OAT60820.1"/>
    </source>
</evidence>
<evidence type="ECO:0000256" key="3">
    <source>
        <dbReference type="ARBA" id="ARBA00022692"/>
    </source>
</evidence>
<keyword evidence="9" id="KW-1185">Reference proteome</keyword>
<keyword evidence="2" id="KW-1003">Cell membrane</keyword>
<feature type="transmembrane region" description="Helical" evidence="6">
    <location>
        <begin position="38"/>
        <end position="54"/>
    </location>
</feature>
<name>A0AA91IRH8_9GAMM</name>
<feature type="transmembrane region" description="Helical" evidence="6">
    <location>
        <begin position="277"/>
        <end position="298"/>
    </location>
</feature>
<feature type="transmembrane region" description="Helical" evidence="6">
    <location>
        <begin position="12"/>
        <end position="32"/>
    </location>
</feature>
<evidence type="ECO:0000256" key="5">
    <source>
        <dbReference type="ARBA" id="ARBA00023136"/>
    </source>
</evidence>
<dbReference type="InterPro" id="IPR007895">
    <property type="entry name" value="MASE1"/>
</dbReference>
<feature type="transmembrane region" description="Helical" evidence="6">
    <location>
        <begin position="247"/>
        <end position="265"/>
    </location>
</feature>
<feature type="transmembrane region" description="Helical" evidence="6">
    <location>
        <begin position="187"/>
        <end position="208"/>
    </location>
</feature>
<dbReference type="Proteomes" id="UP000078431">
    <property type="component" value="Unassembled WGS sequence"/>
</dbReference>
<comment type="subcellular location">
    <subcellularLocation>
        <location evidence="1">Cell membrane</location>
        <topology evidence="1">Multi-pass membrane protein</topology>
    </subcellularLocation>
</comment>
<evidence type="ECO:0000256" key="6">
    <source>
        <dbReference type="SAM" id="Phobius"/>
    </source>
</evidence>